<dbReference type="Pfam" id="PF01370">
    <property type="entry name" value="Epimerase"/>
    <property type="match status" value="1"/>
</dbReference>
<feature type="domain" description="NAD-dependent epimerase/dehydratase" evidence="1">
    <location>
        <begin position="15"/>
        <end position="222"/>
    </location>
</feature>
<sequence length="296" mass="33459">MPSHFTQHRFHLPRILIVGCGDVGQRMLPILVKSFKVYVLTSQTEKFELFRQAGAIPILGNLDDRLTLQRLSQIASTVIHLAPPNPSGVEDVRTKALIQALSKGGRVKRFVYISTTGVYGDCAGRQISEVTHVKPQNVRAIRRVDAEKKLRAWGSQQGVSVIILRVPGIYAGNRLPIERLQKGTAALVAQEDVYTNHIHADDLARLTILCIYRGGSQRIFNACDHTELKMADYFDLVADKMQLPRPPRVDKETLKTLVSPQLLSFMQESRRISNDRLREIGFKFLYPTVKDYLDRT</sequence>
<dbReference type="RefSeq" id="WP_084282746.1">
    <property type="nucleotide sequence ID" value="NZ_FWXJ01000003.1"/>
</dbReference>
<dbReference type="CDD" id="cd05266">
    <property type="entry name" value="SDR_a4"/>
    <property type="match status" value="1"/>
</dbReference>
<name>A0A1W1YFT6_9BURK</name>
<dbReference type="OrthoDB" id="9808276at2"/>
<dbReference type="InterPro" id="IPR001509">
    <property type="entry name" value="Epimerase_deHydtase"/>
</dbReference>
<evidence type="ECO:0000259" key="1">
    <source>
        <dbReference type="Pfam" id="PF01370"/>
    </source>
</evidence>
<dbReference type="PANTHER" id="PTHR48079:SF6">
    <property type="entry name" value="NAD(P)-BINDING DOMAIN-CONTAINING PROTEIN-RELATED"/>
    <property type="match status" value="1"/>
</dbReference>
<dbReference type="PANTHER" id="PTHR48079">
    <property type="entry name" value="PROTEIN YEEZ"/>
    <property type="match status" value="1"/>
</dbReference>
<dbReference type="AlphaFoldDB" id="A0A1W1YFT6"/>
<organism evidence="2 3">
    <name type="scientific">Polynucleobacter kasalickyi</name>
    <dbReference type="NCBI Taxonomy" id="1938817"/>
    <lineage>
        <taxon>Bacteria</taxon>
        <taxon>Pseudomonadati</taxon>
        <taxon>Pseudomonadota</taxon>
        <taxon>Betaproteobacteria</taxon>
        <taxon>Burkholderiales</taxon>
        <taxon>Burkholderiaceae</taxon>
        <taxon>Polynucleobacter</taxon>
    </lineage>
</organism>
<dbReference type="SUPFAM" id="SSF51735">
    <property type="entry name" value="NAD(P)-binding Rossmann-fold domains"/>
    <property type="match status" value="1"/>
</dbReference>
<dbReference type="GO" id="GO:0005737">
    <property type="term" value="C:cytoplasm"/>
    <property type="evidence" value="ECO:0007669"/>
    <property type="project" value="TreeGrafter"/>
</dbReference>
<dbReference type="STRING" id="1938817.SAMN06296008_10324"/>
<dbReference type="InterPro" id="IPR036291">
    <property type="entry name" value="NAD(P)-bd_dom_sf"/>
</dbReference>
<proteinExistence type="predicted"/>
<dbReference type="Proteomes" id="UP000192708">
    <property type="component" value="Unassembled WGS sequence"/>
</dbReference>
<reference evidence="2 3" key="1">
    <citation type="submission" date="2017-04" db="EMBL/GenBank/DDBJ databases">
        <authorList>
            <person name="Afonso C.L."/>
            <person name="Miller P.J."/>
            <person name="Scott M.A."/>
            <person name="Spackman E."/>
            <person name="Goraichik I."/>
            <person name="Dimitrov K.M."/>
            <person name="Suarez D.L."/>
            <person name="Swayne D.E."/>
        </authorList>
    </citation>
    <scope>NUCLEOTIDE SEQUENCE [LARGE SCALE GENOMIC DNA]</scope>
    <source>
        <strain evidence="2 3">VK13</strain>
    </source>
</reference>
<accession>A0A1W1YFT6</accession>
<evidence type="ECO:0000313" key="2">
    <source>
        <dbReference type="EMBL" id="SMC34994.1"/>
    </source>
</evidence>
<dbReference type="EMBL" id="FWXJ01000003">
    <property type="protein sequence ID" value="SMC34994.1"/>
    <property type="molecule type" value="Genomic_DNA"/>
</dbReference>
<protein>
    <submittedName>
        <fullName evidence="2">Nucleoside-diphosphate-sugar epimerase</fullName>
    </submittedName>
</protein>
<evidence type="ECO:0000313" key="3">
    <source>
        <dbReference type="Proteomes" id="UP000192708"/>
    </source>
</evidence>
<gene>
    <name evidence="2" type="ORF">SAMN06296008_10324</name>
</gene>
<dbReference type="InterPro" id="IPR051783">
    <property type="entry name" value="NAD(P)-dependent_oxidoreduct"/>
</dbReference>
<keyword evidence="3" id="KW-1185">Reference proteome</keyword>
<dbReference type="GO" id="GO:0004029">
    <property type="term" value="F:aldehyde dehydrogenase (NAD+) activity"/>
    <property type="evidence" value="ECO:0007669"/>
    <property type="project" value="TreeGrafter"/>
</dbReference>
<dbReference type="Gene3D" id="3.40.50.720">
    <property type="entry name" value="NAD(P)-binding Rossmann-like Domain"/>
    <property type="match status" value="1"/>
</dbReference>